<dbReference type="Proteomes" id="UP000823918">
    <property type="component" value="Unassembled WGS sequence"/>
</dbReference>
<dbReference type="InterPro" id="IPR017900">
    <property type="entry name" value="4Fe4S_Fe_S_CS"/>
</dbReference>
<evidence type="ECO:0000256" key="3">
    <source>
        <dbReference type="ARBA" id="ARBA00013529"/>
    </source>
</evidence>
<evidence type="ECO:0000256" key="8">
    <source>
        <dbReference type="SAM" id="Coils"/>
    </source>
</evidence>
<dbReference type="InterPro" id="IPR026816">
    <property type="entry name" value="Flavodoxin_dom"/>
</dbReference>
<organism evidence="10 11">
    <name type="scientific">Candidatus Ruthenibacterium merdavium</name>
    <dbReference type="NCBI Taxonomy" id="2838752"/>
    <lineage>
        <taxon>Bacteria</taxon>
        <taxon>Bacillati</taxon>
        <taxon>Bacillota</taxon>
        <taxon>Clostridia</taxon>
        <taxon>Eubacteriales</taxon>
        <taxon>Oscillospiraceae</taxon>
        <taxon>Ruthenibacterium</taxon>
    </lineage>
</organism>
<evidence type="ECO:0000313" key="11">
    <source>
        <dbReference type="Proteomes" id="UP000823918"/>
    </source>
</evidence>
<protein>
    <recommendedName>
        <fullName evidence="3">Ferredoxin</fullName>
    </recommendedName>
</protein>
<evidence type="ECO:0000256" key="5">
    <source>
        <dbReference type="ARBA" id="ARBA00022723"/>
    </source>
</evidence>
<name>A0A9D2TL77_9FIRM</name>
<dbReference type="NCBIfam" id="NF038196">
    <property type="entry name" value="ferrodoxin_EFR1"/>
    <property type="match status" value="1"/>
</dbReference>
<evidence type="ECO:0000259" key="9">
    <source>
        <dbReference type="PROSITE" id="PS51379"/>
    </source>
</evidence>
<feature type="domain" description="4Fe-4S ferredoxin-type" evidence="9">
    <location>
        <begin position="171"/>
        <end position="200"/>
    </location>
</feature>
<evidence type="ECO:0000256" key="2">
    <source>
        <dbReference type="ARBA" id="ARBA00003532"/>
    </source>
</evidence>
<dbReference type="Gene3D" id="3.30.70.20">
    <property type="match status" value="1"/>
</dbReference>
<dbReference type="AlphaFoldDB" id="A0A9D2TL77"/>
<dbReference type="PANTHER" id="PTHR24960:SF79">
    <property type="entry name" value="PHOTOSYSTEM I IRON-SULFUR CENTER"/>
    <property type="match status" value="1"/>
</dbReference>
<dbReference type="PANTHER" id="PTHR24960">
    <property type="entry name" value="PHOTOSYSTEM I IRON-SULFUR CENTER-RELATED"/>
    <property type="match status" value="1"/>
</dbReference>
<keyword evidence="4" id="KW-0004">4Fe-4S</keyword>
<dbReference type="PROSITE" id="PS51379">
    <property type="entry name" value="4FE4S_FER_2"/>
    <property type="match status" value="2"/>
</dbReference>
<dbReference type="SUPFAM" id="SSF52218">
    <property type="entry name" value="Flavoproteins"/>
    <property type="match status" value="1"/>
</dbReference>
<dbReference type="InterPro" id="IPR029039">
    <property type="entry name" value="Flavoprotein-like_sf"/>
</dbReference>
<keyword evidence="5" id="KW-0479">Metal-binding</keyword>
<feature type="coiled-coil region" evidence="8">
    <location>
        <begin position="117"/>
        <end position="144"/>
    </location>
</feature>
<evidence type="ECO:0000256" key="1">
    <source>
        <dbReference type="ARBA" id="ARBA00001966"/>
    </source>
</evidence>
<feature type="domain" description="4Fe-4S ferredoxin-type" evidence="9">
    <location>
        <begin position="205"/>
        <end position="228"/>
    </location>
</feature>
<gene>
    <name evidence="10" type="ORF">H9698_07220</name>
</gene>
<evidence type="ECO:0000256" key="7">
    <source>
        <dbReference type="ARBA" id="ARBA00023014"/>
    </source>
</evidence>
<comment type="caution">
    <text evidence="10">The sequence shown here is derived from an EMBL/GenBank/DDBJ whole genome shotgun (WGS) entry which is preliminary data.</text>
</comment>
<reference evidence="10" key="1">
    <citation type="journal article" date="2021" name="PeerJ">
        <title>Extensive microbial diversity within the chicken gut microbiome revealed by metagenomics and culture.</title>
        <authorList>
            <person name="Gilroy R."/>
            <person name="Ravi A."/>
            <person name="Getino M."/>
            <person name="Pursley I."/>
            <person name="Horton D.L."/>
            <person name="Alikhan N.F."/>
            <person name="Baker D."/>
            <person name="Gharbi K."/>
            <person name="Hall N."/>
            <person name="Watson M."/>
            <person name="Adriaenssens E.M."/>
            <person name="Foster-Nyarko E."/>
            <person name="Jarju S."/>
            <person name="Secka A."/>
            <person name="Antonio M."/>
            <person name="Oren A."/>
            <person name="Chaudhuri R.R."/>
            <person name="La Ragione R."/>
            <person name="Hildebrand F."/>
            <person name="Pallen M.J."/>
        </authorList>
    </citation>
    <scope>NUCLEOTIDE SEQUENCE</scope>
    <source>
        <strain evidence="10">5933</strain>
    </source>
</reference>
<evidence type="ECO:0000256" key="4">
    <source>
        <dbReference type="ARBA" id="ARBA00022485"/>
    </source>
</evidence>
<dbReference type="GO" id="GO:0051539">
    <property type="term" value="F:4 iron, 4 sulfur cluster binding"/>
    <property type="evidence" value="ECO:0007669"/>
    <property type="project" value="UniProtKB-KW"/>
</dbReference>
<dbReference type="GO" id="GO:0046872">
    <property type="term" value="F:metal ion binding"/>
    <property type="evidence" value="ECO:0007669"/>
    <property type="project" value="UniProtKB-KW"/>
</dbReference>
<sequence>MIFYFSGTGNSRWAAQKIAALTNDEAFDIIQCTDVPDVTHETQIGLVFPIYAWGAPEPVLTFVKKIHRKTQFTFGVCTCGEEAGLAMKKFSRFFPLDSSYSLVMPNNYIIGADVDDEETARQKITAAKHAIEQLSREILQQKRTYHVHEGRFASLKSGLVHFGFEHFARSTKPFYVTDACNGCGLCAAHCPANTISMAQKKPVWAQRCFQCLRCINECPQAAIQYTKATERRSRYTFPHEKP</sequence>
<dbReference type="InterPro" id="IPR050157">
    <property type="entry name" value="PSI_iron-sulfur_center"/>
</dbReference>
<reference evidence="10" key="2">
    <citation type="submission" date="2021-04" db="EMBL/GenBank/DDBJ databases">
        <authorList>
            <person name="Gilroy R."/>
        </authorList>
    </citation>
    <scope>NUCLEOTIDE SEQUENCE</scope>
    <source>
        <strain evidence="10">5933</strain>
    </source>
</reference>
<keyword evidence="6" id="KW-0408">Iron</keyword>
<evidence type="ECO:0000256" key="6">
    <source>
        <dbReference type="ARBA" id="ARBA00023004"/>
    </source>
</evidence>
<dbReference type="EMBL" id="DWWA01000036">
    <property type="protein sequence ID" value="HJC72567.1"/>
    <property type="molecule type" value="Genomic_DNA"/>
</dbReference>
<proteinExistence type="predicted"/>
<dbReference type="Pfam" id="PF12724">
    <property type="entry name" value="Flavodoxin_5"/>
    <property type="match status" value="1"/>
</dbReference>
<keyword evidence="8" id="KW-0175">Coiled coil</keyword>
<dbReference type="Gene3D" id="3.40.50.360">
    <property type="match status" value="1"/>
</dbReference>
<dbReference type="SUPFAM" id="SSF54862">
    <property type="entry name" value="4Fe-4S ferredoxins"/>
    <property type="match status" value="1"/>
</dbReference>
<dbReference type="Pfam" id="PF13187">
    <property type="entry name" value="Fer4_9"/>
    <property type="match status" value="1"/>
</dbReference>
<comment type="function">
    <text evidence="2">Ferredoxins are iron-sulfur proteins that transfer electrons in a wide variety of metabolic reactions.</text>
</comment>
<keyword evidence="7" id="KW-0411">Iron-sulfur</keyword>
<evidence type="ECO:0000313" key="10">
    <source>
        <dbReference type="EMBL" id="HJC72567.1"/>
    </source>
</evidence>
<dbReference type="InterPro" id="IPR017896">
    <property type="entry name" value="4Fe4S_Fe-S-bd"/>
</dbReference>
<comment type="cofactor">
    <cofactor evidence="1">
        <name>[4Fe-4S] cluster</name>
        <dbReference type="ChEBI" id="CHEBI:49883"/>
    </cofactor>
</comment>
<dbReference type="InterPro" id="IPR047964">
    <property type="entry name" value="EFR1-like"/>
</dbReference>
<accession>A0A9D2TL77</accession>
<dbReference type="PROSITE" id="PS00198">
    <property type="entry name" value="4FE4S_FER_1"/>
    <property type="match status" value="2"/>
</dbReference>